<organism evidence="1">
    <name type="scientific">Anguilla anguilla</name>
    <name type="common">European freshwater eel</name>
    <name type="synonym">Muraena anguilla</name>
    <dbReference type="NCBI Taxonomy" id="7936"/>
    <lineage>
        <taxon>Eukaryota</taxon>
        <taxon>Metazoa</taxon>
        <taxon>Chordata</taxon>
        <taxon>Craniata</taxon>
        <taxon>Vertebrata</taxon>
        <taxon>Euteleostomi</taxon>
        <taxon>Actinopterygii</taxon>
        <taxon>Neopterygii</taxon>
        <taxon>Teleostei</taxon>
        <taxon>Anguilliformes</taxon>
        <taxon>Anguillidae</taxon>
        <taxon>Anguilla</taxon>
    </lineage>
</organism>
<protein>
    <submittedName>
        <fullName evidence="1">Uncharacterized protein</fullName>
    </submittedName>
</protein>
<reference evidence="1" key="1">
    <citation type="submission" date="2014-11" db="EMBL/GenBank/DDBJ databases">
        <authorList>
            <person name="Amaro Gonzalez C."/>
        </authorList>
    </citation>
    <scope>NUCLEOTIDE SEQUENCE</scope>
</reference>
<dbReference type="EMBL" id="GBXM01060090">
    <property type="protein sequence ID" value="JAH48487.1"/>
    <property type="molecule type" value="Transcribed_RNA"/>
</dbReference>
<dbReference type="AlphaFoldDB" id="A0A0E9T4Y0"/>
<accession>A0A0E9T4Y0</accession>
<proteinExistence type="predicted"/>
<reference evidence="1" key="2">
    <citation type="journal article" date="2015" name="Fish Shellfish Immunol.">
        <title>Early steps in the European eel (Anguilla anguilla)-Vibrio vulnificus interaction in the gills: Role of the RtxA13 toxin.</title>
        <authorList>
            <person name="Callol A."/>
            <person name="Pajuelo D."/>
            <person name="Ebbesson L."/>
            <person name="Teles M."/>
            <person name="MacKenzie S."/>
            <person name="Amaro C."/>
        </authorList>
    </citation>
    <scope>NUCLEOTIDE SEQUENCE</scope>
</reference>
<name>A0A0E9T4Y0_ANGAN</name>
<evidence type="ECO:0000313" key="1">
    <source>
        <dbReference type="EMBL" id="JAH48487.1"/>
    </source>
</evidence>
<sequence>MPIKILEQLNRTFLKKVGKKSILFCM</sequence>